<dbReference type="GeneID" id="19132498"/>
<dbReference type="Proteomes" id="UP000016934">
    <property type="component" value="Unassembled WGS sequence"/>
</dbReference>
<evidence type="ECO:0000256" key="1">
    <source>
        <dbReference type="ARBA" id="ARBA00022679"/>
    </source>
</evidence>
<dbReference type="GO" id="GO:0016747">
    <property type="term" value="F:acyltransferase activity, transferring groups other than amino-acyl groups"/>
    <property type="evidence" value="ECO:0007669"/>
    <property type="project" value="InterPro"/>
</dbReference>
<dbReference type="KEGG" id="bsc:COCSADRAFT_167196"/>
<dbReference type="OrthoDB" id="41532at2759"/>
<protein>
    <recommendedName>
        <fullName evidence="3">N-acetyltransferase domain-containing protein</fullName>
    </recommendedName>
</protein>
<dbReference type="PANTHER" id="PTHR43877">
    <property type="entry name" value="AMINOALKYLPHOSPHONATE N-ACETYLTRANSFERASE-RELATED-RELATED"/>
    <property type="match status" value="1"/>
</dbReference>
<reference evidence="4 5" key="1">
    <citation type="journal article" date="2012" name="PLoS Pathog.">
        <title>Diverse lifestyles and strategies of plant pathogenesis encoded in the genomes of eighteen Dothideomycetes fungi.</title>
        <authorList>
            <person name="Ohm R.A."/>
            <person name="Feau N."/>
            <person name="Henrissat B."/>
            <person name="Schoch C.L."/>
            <person name="Horwitz B.A."/>
            <person name="Barry K.W."/>
            <person name="Condon B.J."/>
            <person name="Copeland A.C."/>
            <person name="Dhillon B."/>
            <person name="Glaser F."/>
            <person name="Hesse C.N."/>
            <person name="Kosti I."/>
            <person name="LaButti K."/>
            <person name="Lindquist E.A."/>
            <person name="Lucas S."/>
            <person name="Salamov A.A."/>
            <person name="Bradshaw R.E."/>
            <person name="Ciuffetti L."/>
            <person name="Hamelin R.C."/>
            <person name="Kema G.H.J."/>
            <person name="Lawrence C."/>
            <person name="Scott J.A."/>
            <person name="Spatafora J.W."/>
            <person name="Turgeon B.G."/>
            <person name="de Wit P.J.G.M."/>
            <person name="Zhong S."/>
            <person name="Goodwin S.B."/>
            <person name="Grigoriev I.V."/>
        </authorList>
    </citation>
    <scope>NUCLEOTIDE SEQUENCE [LARGE SCALE GENOMIC DNA]</scope>
    <source>
        <strain evidence="5">ND90Pr / ATCC 201652</strain>
    </source>
</reference>
<dbReference type="STRING" id="665912.M2TGS1"/>
<reference evidence="5" key="2">
    <citation type="journal article" date="2013" name="PLoS Genet.">
        <title>Comparative genome structure, secondary metabolite, and effector coding capacity across Cochliobolus pathogens.</title>
        <authorList>
            <person name="Condon B.J."/>
            <person name="Leng Y."/>
            <person name="Wu D."/>
            <person name="Bushley K.E."/>
            <person name="Ohm R.A."/>
            <person name="Otillar R."/>
            <person name="Martin J."/>
            <person name="Schackwitz W."/>
            <person name="Grimwood J."/>
            <person name="MohdZainudin N."/>
            <person name="Xue C."/>
            <person name="Wang R."/>
            <person name="Manning V.A."/>
            <person name="Dhillon B."/>
            <person name="Tu Z.J."/>
            <person name="Steffenson B.J."/>
            <person name="Salamov A."/>
            <person name="Sun H."/>
            <person name="Lowry S."/>
            <person name="LaButti K."/>
            <person name="Han J."/>
            <person name="Copeland A."/>
            <person name="Lindquist E."/>
            <person name="Barry K."/>
            <person name="Schmutz J."/>
            <person name="Baker S.E."/>
            <person name="Ciuffetti L.M."/>
            <person name="Grigoriev I.V."/>
            <person name="Zhong S."/>
            <person name="Turgeon B.G."/>
        </authorList>
    </citation>
    <scope>NUCLEOTIDE SEQUENCE [LARGE SCALE GENOMIC DNA]</scope>
    <source>
        <strain evidence="5">ND90Pr / ATCC 201652</strain>
    </source>
</reference>
<dbReference type="eggNOG" id="ENOG502SC62">
    <property type="taxonomic scope" value="Eukaryota"/>
</dbReference>
<evidence type="ECO:0000259" key="3">
    <source>
        <dbReference type="PROSITE" id="PS51186"/>
    </source>
</evidence>
<evidence type="ECO:0000256" key="2">
    <source>
        <dbReference type="ARBA" id="ARBA00023315"/>
    </source>
</evidence>
<feature type="domain" description="N-acetyltransferase" evidence="3">
    <location>
        <begin position="32"/>
        <end position="188"/>
    </location>
</feature>
<dbReference type="InterPro" id="IPR016181">
    <property type="entry name" value="Acyl_CoA_acyltransferase"/>
</dbReference>
<evidence type="ECO:0000313" key="5">
    <source>
        <dbReference type="Proteomes" id="UP000016934"/>
    </source>
</evidence>
<gene>
    <name evidence="4" type="ORF">COCSADRAFT_167196</name>
</gene>
<dbReference type="AlphaFoldDB" id="M2TGS1"/>
<keyword evidence="1" id="KW-0808">Transferase</keyword>
<proteinExistence type="predicted"/>
<accession>M2TGS1</accession>
<evidence type="ECO:0000313" key="4">
    <source>
        <dbReference type="EMBL" id="EMD67922.1"/>
    </source>
</evidence>
<organism evidence="4 5">
    <name type="scientific">Cochliobolus sativus (strain ND90Pr / ATCC 201652)</name>
    <name type="common">Common root rot and spot blotch fungus</name>
    <name type="synonym">Bipolaris sorokiniana</name>
    <dbReference type="NCBI Taxonomy" id="665912"/>
    <lineage>
        <taxon>Eukaryota</taxon>
        <taxon>Fungi</taxon>
        <taxon>Dikarya</taxon>
        <taxon>Ascomycota</taxon>
        <taxon>Pezizomycotina</taxon>
        <taxon>Dothideomycetes</taxon>
        <taxon>Pleosporomycetidae</taxon>
        <taxon>Pleosporales</taxon>
        <taxon>Pleosporineae</taxon>
        <taxon>Pleosporaceae</taxon>
        <taxon>Bipolaris</taxon>
    </lineage>
</organism>
<dbReference type="Gene3D" id="3.40.630.30">
    <property type="match status" value="1"/>
</dbReference>
<dbReference type="RefSeq" id="XP_007695678.1">
    <property type="nucleotide sequence ID" value="XM_007697488.1"/>
</dbReference>
<dbReference type="SUPFAM" id="SSF55729">
    <property type="entry name" value="Acyl-CoA N-acyltransferases (Nat)"/>
    <property type="match status" value="1"/>
</dbReference>
<dbReference type="InterPro" id="IPR050832">
    <property type="entry name" value="Bact_Acetyltransf"/>
</dbReference>
<dbReference type="PROSITE" id="PS51186">
    <property type="entry name" value="GNAT"/>
    <property type="match status" value="1"/>
</dbReference>
<name>M2TGS1_COCSN</name>
<keyword evidence="2" id="KW-0012">Acyltransferase</keyword>
<dbReference type="Pfam" id="PF00583">
    <property type="entry name" value="Acetyltransf_1"/>
    <property type="match status" value="1"/>
</dbReference>
<dbReference type="CDD" id="cd04301">
    <property type="entry name" value="NAT_SF"/>
    <property type="match status" value="1"/>
</dbReference>
<dbReference type="HOGENOM" id="CLU_098671_1_0_1"/>
<dbReference type="InterPro" id="IPR000182">
    <property type="entry name" value="GNAT_dom"/>
</dbReference>
<dbReference type="OMA" id="GVWRTTH"/>
<keyword evidence="5" id="KW-1185">Reference proteome</keyword>
<dbReference type="EMBL" id="KB445638">
    <property type="protein sequence ID" value="EMD67922.1"/>
    <property type="molecule type" value="Genomic_DNA"/>
</dbReference>
<sequence length="193" mass="21994">MSQSPATRPVPTPTPCWQIQPVTHTTTPQVVRFIKEARREMFPQLCAQRDDEVARWIQSGCFLFATNESAHTQSESKDQDEKEIIATIGFVPYHHRFTHFPPYSDARRTVEVVRLFVLPPFRRCGLASALVCALKRRAVQDGVGRLYLHTHPFLPGAIAFWEKHGFGIMCVEEEDGVWRTTHMEMLVGEDGCA</sequence>